<accession>A0A8S5M660</accession>
<name>A0A8S5M660_9CAUD</name>
<reference evidence="1" key="1">
    <citation type="journal article" date="2021" name="Proc. Natl. Acad. Sci. U.S.A.">
        <title>A Catalog of Tens of Thousands of Viruses from Human Metagenomes Reveals Hidden Associations with Chronic Diseases.</title>
        <authorList>
            <person name="Tisza M.J."/>
            <person name="Buck C.B."/>
        </authorList>
    </citation>
    <scope>NUCLEOTIDE SEQUENCE</scope>
    <source>
        <strain evidence="1">CtCOj19</strain>
    </source>
</reference>
<proteinExistence type="predicted"/>
<evidence type="ECO:0000313" key="1">
    <source>
        <dbReference type="EMBL" id="DAD77702.1"/>
    </source>
</evidence>
<sequence length="43" mass="4958">MNVKCVIMLAQNKLLSYLCNVRNKQITILKGGCHTETTTKRYE</sequence>
<protein>
    <submittedName>
        <fullName evidence="1">Uncharacterized protein</fullName>
    </submittedName>
</protein>
<organism evidence="1">
    <name type="scientific">Siphoviridae sp. ctCOj19</name>
    <dbReference type="NCBI Taxonomy" id="2826193"/>
    <lineage>
        <taxon>Viruses</taxon>
        <taxon>Duplodnaviria</taxon>
        <taxon>Heunggongvirae</taxon>
        <taxon>Uroviricota</taxon>
        <taxon>Caudoviricetes</taxon>
    </lineage>
</organism>
<dbReference type="EMBL" id="BK014831">
    <property type="protein sequence ID" value="DAD77702.1"/>
    <property type="molecule type" value="Genomic_DNA"/>
</dbReference>